<dbReference type="Gene3D" id="3.30.450.40">
    <property type="match status" value="1"/>
</dbReference>
<keyword evidence="2" id="KW-1185">Reference proteome</keyword>
<accession>A0A511MH44</accession>
<comment type="caution">
    <text evidence="1">The sequence shown here is derived from an EMBL/GenBank/DDBJ whole genome shotgun (WGS) entry which is preliminary data.</text>
</comment>
<dbReference type="AlphaFoldDB" id="A0A511MH44"/>
<name>A0A511MH44_9NOCA</name>
<evidence type="ECO:0008006" key="3">
    <source>
        <dbReference type="Google" id="ProtNLM"/>
    </source>
</evidence>
<dbReference type="Proteomes" id="UP000321424">
    <property type="component" value="Unassembled WGS sequence"/>
</dbReference>
<evidence type="ECO:0000313" key="1">
    <source>
        <dbReference type="EMBL" id="GEM39984.1"/>
    </source>
</evidence>
<dbReference type="RefSeq" id="WP_147134621.1">
    <property type="nucleotide sequence ID" value="NZ_BJXA01000031.1"/>
</dbReference>
<organism evidence="1 2">
    <name type="scientific">Nocardia ninae NBRC 108245</name>
    <dbReference type="NCBI Taxonomy" id="1210091"/>
    <lineage>
        <taxon>Bacteria</taxon>
        <taxon>Bacillati</taxon>
        <taxon>Actinomycetota</taxon>
        <taxon>Actinomycetes</taxon>
        <taxon>Mycobacteriales</taxon>
        <taxon>Nocardiaceae</taxon>
        <taxon>Nocardia</taxon>
    </lineage>
</organism>
<gene>
    <name evidence="1" type="ORF">NN4_45030</name>
</gene>
<protein>
    <recommendedName>
        <fullName evidence="3">ANTAR domain-containing protein</fullName>
    </recommendedName>
</protein>
<dbReference type="SUPFAM" id="SSF55781">
    <property type="entry name" value="GAF domain-like"/>
    <property type="match status" value="1"/>
</dbReference>
<sequence length="261" mass="27506">MMNSARARLAIAELTATLTTDFDVPTLLHSVAVHARDCFDAVSAVVILRDPRQPVDTVGIQIVAESLRDGSSADPRLHITGPGLSSARDGAVAMIADLDAGDDASWPQYRRQALAAGLRSMRAFPVVALTMPLGSVVVHLDEPWGVARPNDFGQILADITAIALSTGRVDGRRASTGETVEAVLHGTTVIAAAVGVLAEYFDLDIAAARQQLVRLARAHGVTPTVHARAIIEAQNTAPWDPGATGKLHAPPELAPPRHIDI</sequence>
<dbReference type="EMBL" id="BJXA01000031">
    <property type="protein sequence ID" value="GEM39984.1"/>
    <property type="molecule type" value="Genomic_DNA"/>
</dbReference>
<reference evidence="1 2" key="1">
    <citation type="submission" date="2019-07" db="EMBL/GenBank/DDBJ databases">
        <title>Whole genome shotgun sequence of Nocardia ninae NBRC 108245.</title>
        <authorList>
            <person name="Hosoyama A."/>
            <person name="Uohara A."/>
            <person name="Ohji S."/>
            <person name="Ichikawa N."/>
        </authorList>
    </citation>
    <scope>NUCLEOTIDE SEQUENCE [LARGE SCALE GENOMIC DNA]</scope>
    <source>
        <strain evidence="1 2">NBRC 108245</strain>
    </source>
</reference>
<dbReference type="OrthoDB" id="3683444at2"/>
<dbReference type="InterPro" id="IPR029016">
    <property type="entry name" value="GAF-like_dom_sf"/>
</dbReference>
<evidence type="ECO:0000313" key="2">
    <source>
        <dbReference type="Proteomes" id="UP000321424"/>
    </source>
</evidence>
<proteinExistence type="predicted"/>